<protein>
    <submittedName>
        <fullName evidence="1">DUF3541 domain-containing protein</fullName>
    </submittedName>
</protein>
<keyword evidence="2" id="KW-1185">Reference proteome</keyword>
<evidence type="ECO:0000313" key="2">
    <source>
        <dbReference type="Proteomes" id="UP000291106"/>
    </source>
</evidence>
<dbReference type="AlphaFoldDB" id="A0A411PN86"/>
<dbReference type="EMBL" id="CP036200">
    <property type="protein sequence ID" value="QBF84994.1"/>
    <property type="molecule type" value="Genomic_DNA"/>
</dbReference>
<proteinExistence type="predicted"/>
<dbReference type="Proteomes" id="UP000291106">
    <property type="component" value="Chromosome"/>
</dbReference>
<name>A0A411PN86_9GAMM</name>
<dbReference type="Pfam" id="PF12060">
    <property type="entry name" value="DUF3541"/>
    <property type="match status" value="1"/>
</dbReference>
<dbReference type="OrthoDB" id="6080009at2"/>
<accession>A0A411PN86</accession>
<dbReference type="InterPro" id="IPR021928">
    <property type="entry name" value="DUF3541"/>
</dbReference>
<organism evidence="1 2">
    <name type="scientific">Shewanella maritima</name>
    <dbReference type="NCBI Taxonomy" id="2520507"/>
    <lineage>
        <taxon>Bacteria</taxon>
        <taxon>Pseudomonadati</taxon>
        <taxon>Pseudomonadota</taxon>
        <taxon>Gammaproteobacteria</taxon>
        <taxon>Alteromonadales</taxon>
        <taxon>Shewanellaceae</taxon>
        <taxon>Shewanella</taxon>
    </lineage>
</organism>
<reference evidence="1 2" key="1">
    <citation type="submission" date="2019-02" db="EMBL/GenBank/DDBJ databases">
        <title>Shewanella sp. D4-2 isolated from Dokdo Island.</title>
        <authorList>
            <person name="Baek K."/>
        </authorList>
    </citation>
    <scope>NUCLEOTIDE SEQUENCE [LARGE SCALE GENOMIC DNA]</scope>
    <source>
        <strain evidence="1 2">D4-2</strain>
    </source>
</reference>
<gene>
    <name evidence="1" type="ORF">EXU30_20130</name>
</gene>
<dbReference type="KEGG" id="smai:EXU30_20130"/>
<evidence type="ECO:0000313" key="1">
    <source>
        <dbReference type="EMBL" id="QBF84994.1"/>
    </source>
</evidence>
<sequence length="332" mass="38130">MYDQIKYNLETNLYSLPPRIQGHYALRQYRMTGDEKYANGALVDLLAVVDRQAYFACQLDDPEFFAEQAKLARNQIGKGPRAKARKKATKQFPDFVLLNDYVLRYAARIDEMGLVGPCHEKLVEAISKSNLKDAYTDPDMIRSWAAQLVNYVYWADQLGIADLREPYKKAFQQTYSDDKDAQLSKAQYKNKIYGMTHFIFASSGYYQRFVDAKDYQWILDYFAANIDRILQDTTEDIITEVGISFQITGNPDHPVVDKVKQHLLSVYSPEHKMVLSPSGKARLASGEHRNVLAMMLLNWPEKLHAGPYLSELKQTRKNLPKLVSPKPELAKK</sequence>